<gene>
    <name evidence="2" type="ORF">Bxe_B0257</name>
</gene>
<dbReference type="Proteomes" id="UP000001817">
    <property type="component" value="Chromosome 2"/>
</dbReference>
<evidence type="ECO:0000313" key="2">
    <source>
        <dbReference type="EMBL" id="ABE35689.1"/>
    </source>
</evidence>
<name>Q13JQ0_PARXL</name>
<sequence length="159" mass="17368">MKIHTVRIKNFRTLKDVTIPFDTITTFIGPNGAGKSTVLRALDWYFNGKPGSLTEKDCSFGVTTENVEVQVTFTDLTDRDREALGKYVPAGVKTFTAWKRWATDGSEVLSANAKGFPEFTAIKAANGATAKKDLYASLRSSRSDRHPNVFGLMAATAPS</sequence>
<dbReference type="eggNOG" id="COG0419">
    <property type="taxonomic scope" value="Bacteria"/>
</dbReference>
<dbReference type="Pfam" id="PF13175">
    <property type="entry name" value="AAA_15"/>
    <property type="match status" value="1"/>
</dbReference>
<dbReference type="AlphaFoldDB" id="Q13JQ0"/>
<proteinExistence type="predicted"/>
<evidence type="ECO:0000259" key="1">
    <source>
        <dbReference type="Pfam" id="PF13175"/>
    </source>
</evidence>
<dbReference type="InterPro" id="IPR027417">
    <property type="entry name" value="P-loop_NTPase"/>
</dbReference>
<feature type="domain" description="Endonuclease GajA/Old nuclease/RecF-like AAA" evidence="1">
    <location>
        <begin position="1"/>
        <end position="66"/>
    </location>
</feature>
<accession>Q13JQ0</accession>
<dbReference type="PATRIC" id="fig|266265.5.peg.7542"/>
<dbReference type="InterPro" id="IPR041685">
    <property type="entry name" value="AAA_GajA/Old/RecF-like"/>
</dbReference>
<reference evidence="2 3" key="1">
    <citation type="journal article" date="2006" name="Proc. Natl. Acad. Sci. U.S.A.">
        <title>Burkholderia xenovorans LB400 harbors a multi-replicon, 9.73-Mbp genome shaped for versatility.</title>
        <authorList>
            <person name="Chain P.S."/>
            <person name="Denef V.J."/>
            <person name="Konstantinidis K.T."/>
            <person name="Vergez L.M."/>
            <person name="Agullo L."/>
            <person name="Reyes V.L."/>
            <person name="Hauser L."/>
            <person name="Cordova M."/>
            <person name="Gomez L."/>
            <person name="Gonzalez M."/>
            <person name="Land M."/>
            <person name="Lao V."/>
            <person name="Larimer F."/>
            <person name="LiPuma J.J."/>
            <person name="Mahenthiralingam E."/>
            <person name="Malfatti S.A."/>
            <person name="Marx C.J."/>
            <person name="Parnell J.J."/>
            <person name="Ramette A."/>
            <person name="Richardson P."/>
            <person name="Seeger M."/>
            <person name="Smith D."/>
            <person name="Spilker T."/>
            <person name="Sul W.J."/>
            <person name="Tsoi T.V."/>
            <person name="Ulrich L.E."/>
            <person name="Zhulin I.B."/>
            <person name="Tiedje J.M."/>
        </authorList>
    </citation>
    <scope>NUCLEOTIDE SEQUENCE [LARGE SCALE GENOMIC DNA]</scope>
    <source>
        <strain evidence="2 3">LB400</strain>
    </source>
</reference>
<dbReference type="KEGG" id="bxe:Bxe_B0257"/>
<organism evidence="2 3">
    <name type="scientific">Paraburkholderia xenovorans (strain LB400)</name>
    <dbReference type="NCBI Taxonomy" id="266265"/>
    <lineage>
        <taxon>Bacteria</taxon>
        <taxon>Pseudomonadati</taxon>
        <taxon>Pseudomonadota</taxon>
        <taxon>Betaproteobacteria</taxon>
        <taxon>Burkholderiales</taxon>
        <taxon>Burkholderiaceae</taxon>
        <taxon>Paraburkholderia</taxon>
    </lineage>
</organism>
<dbReference type="EMBL" id="CP000271">
    <property type="protein sequence ID" value="ABE35689.1"/>
    <property type="molecule type" value="Genomic_DNA"/>
</dbReference>
<dbReference type="KEGG" id="bxb:DR64_5598"/>
<keyword evidence="3" id="KW-1185">Reference proteome</keyword>
<dbReference type="PANTHER" id="PTHR43581">
    <property type="entry name" value="ATP/GTP PHOSPHATASE"/>
    <property type="match status" value="1"/>
</dbReference>
<dbReference type="PANTHER" id="PTHR43581:SF4">
    <property type="entry name" value="ATP_GTP PHOSPHATASE"/>
    <property type="match status" value="1"/>
</dbReference>
<dbReference type="InterPro" id="IPR051396">
    <property type="entry name" value="Bact_Antivir_Def_Nuclease"/>
</dbReference>
<protein>
    <recommendedName>
        <fullName evidence="1">Endonuclease GajA/Old nuclease/RecF-like AAA domain-containing protein</fullName>
    </recommendedName>
</protein>
<dbReference type="Gene3D" id="3.40.50.300">
    <property type="entry name" value="P-loop containing nucleotide triphosphate hydrolases"/>
    <property type="match status" value="1"/>
</dbReference>
<evidence type="ECO:0000313" key="3">
    <source>
        <dbReference type="Proteomes" id="UP000001817"/>
    </source>
</evidence>
<dbReference type="SUPFAM" id="SSF52540">
    <property type="entry name" value="P-loop containing nucleoside triphosphate hydrolases"/>
    <property type="match status" value="1"/>
</dbReference>